<evidence type="ECO:0000259" key="3">
    <source>
        <dbReference type="SMART" id="SM00824"/>
    </source>
</evidence>
<dbReference type="GO" id="GO:0008610">
    <property type="term" value="P:lipid biosynthetic process"/>
    <property type="evidence" value="ECO:0007669"/>
    <property type="project" value="TreeGrafter"/>
</dbReference>
<dbReference type="InterPro" id="IPR001031">
    <property type="entry name" value="Thioesterase"/>
</dbReference>
<sequence>MNAVTEQSSAWIRRFQPAPAAGTRLVCFPHAGGSATFYLPVARSLAPAVDVLAIQYPGRQDRRTEPGIDDLHQLADLVAEELRAWQDRPVVYFGHSMGATLAFEVARRLQPEGLGPTALVASGRRAPSCYRPGAVHLGDDAHVVAELRKLSGTAGNLLDDDEVLQMIMPALRSDYRAVETYRYQPGPALSCPILMLTGDSDPEVTPAEARAWAVHTTAGFELQTFPGGHFYLNEQAPAVLAAMADYLHPESA</sequence>
<dbReference type="PANTHER" id="PTHR11487">
    <property type="entry name" value="THIOESTERASE"/>
    <property type="match status" value="1"/>
</dbReference>
<protein>
    <submittedName>
        <fullName evidence="4">Thioesterase</fullName>
    </submittedName>
</protein>
<gene>
    <name evidence="4" type="ORF">JQS43_06705</name>
</gene>
<dbReference type="InterPro" id="IPR029058">
    <property type="entry name" value="AB_hydrolase_fold"/>
</dbReference>
<dbReference type="Pfam" id="PF00975">
    <property type="entry name" value="Thioesterase"/>
    <property type="match status" value="1"/>
</dbReference>
<dbReference type="InterPro" id="IPR012223">
    <property type="entry name" value="TEII"/>
</dbReference>
<evidence type="ECO:0000256" key="1">
    <source>
        <dbReference type="ARBA" id="ARBA00007169"/>
    </source>
</evidence>
<comment type="similarity">
    <text evidence="1">Belongs to the thioesterase family.</text>
</comment>
<dbReference type="Proteomes" id="UP000662857">
    <property type="component" value="Chromosome"/>
</dbReference>
<organism evidence="4 5">
    <name type="scientific">Natronosporangium hydrolyticum</name>
    <dbReference type="NCBI Taxonomy" id="2811111"/>
    <lineage>
        <taxon>Bacteria</taxon>
        <taxon>Bacillati</taxon>
        <taxon>Actinomycetota</taxon>
        <taxon>Actinomycetes</taxon>
        <taxon>Micromonosporales</taxon>
        <taxon>Micromonosporaceae</taxon>
        <taxon>Natronosporangium</taxon>
    </lineage>
</organism>
<dbReference type="InterPro" id="IPR020802">
    <property type="entry name" value="TesA-like"/>
</dbReference>
<name>A0A895YMU1_9ACTN</name>
<dbReference type="GO" id="GO:0016787">
    <property type="term" value="F:hydrolase activity"/>
    <property type="evidence" value="ECO:0007669"/>
    <property type="project" value="UniProtKB-KW"/>
</dbReference>
<evidence type="ECO:0000256" key="2">
    <source>
        <dbReference type="ARBA" id="ARBA00022801"/>
    </source>
</evidence>
<evidence type="ECO:0000313" key="4">
    <source>
        <dbReference type="EMBL" id="QSB16006.1"/>
    </source>
</evidence>
<dbReference type="SUPFAM" id="SSF53474">
    <property type="entry name" value="alpha/beta-Hydrolases"/>
    <property type="match status" value="1"/>
</dbReference>
<reference evidence="4" key="1">
    <citation type="submission" date="2021-02" db="EMBL/GenBank/DDBJ databases">
        <title>Natrosporangium hydrolyticum gen. nov., sp. nov, a haloalkaliphilic actinobacterium from a soda solonchak soil.</title>
        <authorList>
            <person name="Sorokin D.Y."/>
            <person name="Khijniak T.V."/>
            <person name="Zakharycheva A.P."/>
            <person name="Boueva O.V."/>
            <person name="Ariskina E.V."/>
            <person name="Hahnke R.L."/>
            <person name="Bunk B."/>
            <person name="Sproer C."/>
            <person name="Schumann P."/>
            <person name="Evtushenko L.I."/>
            <person name="Kublanov I.V."/>
        </authorList>
    </citation>
    <scope>NUCLEOTIDE SEQUENCE</scope>
    <source>
        <strain evidence="4">DSM 106523</strain>
    </source>
</reference>
<dbReference type="EMBL" id="CP070499">
    <property type="protein sequence ID" value="QSB16006.1"/>
    <property type="molecule type" value="Genomic_DNA"/>
</dbReference>
<dbReference type="SMART" id="SM00824">
    <property type="entry name" value="PKS_TE"/>
    <property type="match status" value="1"/>
</dbReference>
<keyword evidence="2" id="KW-0378">Hydrolase</keyword>
<proteinExistence type="inferred from homology"/>
<dbReference type="PANTHER" id="PTHR11487:SF0">
    <property type="entry name" value="S-ACYL FATTY ACID SYNTHASE THIOESTERASE, MEDIUM CHAIN"/>
    <property type="match status" value="1"/>
</dbReference>
<evidence type="ECO:0000313" key="5">
    <source>
        <dbReference type="Proteomes" id="UP000662857"/>
    </source>
</evidence>
<dbReference type="Gene3D" id="3.40.50.1820">
    <property type="entry name" value="alpha/beta hydrolase"/>
    <property type="match status" value="1"/>
</dbReference>
<keyword evidence="5" id="KW-1185">Reference proteome</keyword>
<feature type="domain" description="Thioesterase TesA-like" evidence="3">
    <location>
        <begin position="26"/>
        <end position="247"/>
    </location>
</feature>
<accession>A0A895YMU1</accession>
<dbReference type="KEGG" id="nhy:JQS43_06705"/>
<dbReference type="RefSeq" id="WP_239678204.1">
    <property type="nucleotide sequence ID" value="NZ_CP070499.1"/>
</dbReference>
<dbReference type="AlphaFoldDB" id="A0A895YMU1"/>